<feature type="compositionally biased region" description="Basic and acidic residues" evidence="1">
    <location>
        <begin position="58"/>
        <end position="74"/>
    </location>
</feature>
<feature type="non-terminal residue" evidence="2">
    <location>
        <position position="211"/>
    </location>
</feature>
<dbReference type="GO" id="GO:0007166">
    <property type="term" value="P:cell surface receptor signaling pathway"/>
    <property type="evidence" value="ECO:0007669"/>
    <property type="project" value="TreeGrafter"/>
</dbReference>
<dbReference type="GO" id="GO:0004222">
    <property type="term" value="F:metalloendopeptidase activity"/>
    <property type="evidence" value="ECO:0007669"/>
    <property type="project" value="TreeGrafter"/>
</dbReference>
<evidence type="ECO:0000313" key="2">
    <source>
        <dbReference type="EMBL" id="KAJ7332591.1"/>
    </source>
</evidence>
<evidence type="ECO:0000256" key="1">
    <source>
        <dbReference type="SAM" id="MobiDB-lite"/>
    </source>
</evidence>
<organism evidence="2 3">
    <name type="scientific">Phrynocephalus forsythii</name>
    <dbReference type="NCBI Taxonomy" id="171643"/>
    <lineage>
        <taxon>Eukaryota</taxon>
        <taxon>Metazoa</taxon>
        <taxon>Chordata</taxon>
        <taxon>Craniata</taxon>
        <taxon>Vertebrata</taxon>
        <taxon>Euteleostomi</taxon>
        <taxon>Lepidosauria</taxon>
        <taxon>Squamata</taxon>
        <taxon>Bifurcata</taxon>
        <taxon>Unidentata</taxon>
        <taxon>Episquamata</taxon>
        <taxon>Toxicofera</taxon>
        <taxon>Iguania</taxon>
        <taxon>Acrodonta</taxon>
        <taxon>Agamidae</taxon>
        <taxon>Agaminae</taxon>
        <taxon>Phrynocephalus</taxon>
    </lineage>
</organism>
<proteinExistence type="predicted"/>
<dbReference type="EMBL" id="JAPFRF010000005">
    <property type="protein sequence ID" value="KAJ7332591.1"/>
    <property type="molecule type" value="Genomic_DNA"/>
</dbReference>
<keyword evidence="3" id="KW-1185">Reference proteome</keyword>
<dbReference type="AlphaFoldDB" id="A0A9Q0XYB3"/>
<evidence type="ECO:0000313" key="3">
    <source>
        <dbReference type="Proteomes" id="UP001142489"/>
    </source>
</evidence>
<feature type="region of interest" description="Disordered" evidence="1">
    <location>
        <begin position="47"/>
        <end position="74"/>
    </location>
</feature>
<gene>
    <name evidence="2" type="ORF">JRQ81_014771</name>
</gene>
<dbReference type="InterPro" id="IPR043543">
    <property type="entry name" value="PAPPA/PAPPA2"/>
</dbReference>
<dbReference type="GO" id="GO:0006508">
    <property type="term" value="P:proteolysis"/>
    <property type="evidence" value="ECO:0007669"/>
    <property type="project" value="TreeGrafter"/>
</dbReference>
<protein>
    <submittedName>
        <fullName evidence="2">Uncharacterized protein</fullName>
    </submittedName>
</protein>
<dbReference type="OrthoDB" id="9046402at2759"/>
<dbReference type="PANTHER" id="PTHR46130">
    <property type="entry name" value="LAMGL DOMAIN-CONTAINING PROTEIN"/>
    <property type="match status" value="1"/>
</dbReference>
<name>A0A9Q0XYB3_9SAUR</name>
<dbReference type="GO" id="GO:0005615">
    <property type="term" value="C:extracellular space"/>
    <property type="evidence" value="ECO:0007669"/>
    <property type="project" value="TreeGrafter"/>
</dbReference>
<sequence>MIQTSAASISEEMYEENDHNMMIKKLVANTFKIKKYMKYIAHCRAQQEEEEEEEEEQTEQRTDQGEGEHRAQEDYARAARSLALDARNQPTVLPAHRPVRQPAGQLPILCTKDGLWSEEFKLCEELCGECLPPQELNSVEYKCEQGYGIVIFLLQNFPVSMKSPQRDGGGHSTHPPFHPFQADGWCDTINNRAYCQYDGGDCCSSTVSSRK</sequence>
<dbReference type="PANTHER" id="PTHR46130:SF1">
    <property type="entry name" value="PAPPALYSIN-2"/>
    <property type="match status" value="1"/>
</dbReference>
<dbReference type="Proteomes" id="UP001142489">
    <property type="component" value="Unassembled WGS sequence"/>
</dbReference>
<comment type="caution">
    <text evidence="2">The sequence shown here is derived from an EMBL/GenBank/DDBJ whole genome shotgun (WGS) entry which is preliminary data.</text>
</comment>
<accession>A0A9Q0XYB3</accession>
<feature type="compositionally biased region" description="Acidic residues" evidence="1">
    <location>
        <begin position="48"/>
        <end position="57"/>
    </location>
</feature>
<reference evidence="2" key="1">
    <citation type="journal article" date="2023" name="DNA Res.">
        <title>Chromosome-level genome assembly of Phrynocephalus forsythii using third-generation DNA sequencing and Hi-C analysis.</title>
        <authorList>
            <person name="Qi Y."/>
            <person name="Zhao W."/>
            <person name="Zhao Y."/>
            <person name="Niu C."/>
            <person name="Cao S."/>
            <person name="Zhang Y."/>
        </authorList>
    </citation>
    <scope>NUCLEOTIDE SEQUENCE</scope>
    <source>
        <tissue evidence="2">Muscle</tissue>
    </source>
</reference>